<comment type="caution">
    <text evidence="1">The sequence shown here is derived from an EMBL/GenBank/DDBJ whole genome shotgun (WGS) entry which is preliminary data.</text>
</comment>
<dbReference type="Proteomes" id="UP000051448">
    <property type="component" value="Unassembled WGS sequence"/>
</dbReference>
<evidence type="ECO:0000313" key="2">
    <source>
        <dbReference type="Proteomes" id="UP000051448"/>
    </source>
</evidence>
<dbReference type="STRING" id="1423759.FC92_GL001737"/>
<dbReference type="RefSeq" id="WP_057870287.1">
    <property type="nucleotide sequence ID" value="NZ_AZDX01000052.1"/>
</dbReference>
<protein>
    <recommendedName>
        <fullName evidence="3">GNAT family N-acetyltransferase</fullName>
    </recommendedName>
</protein>
<keyword evidence="2" id="KW-1185">Reference proteome</keyword>
<dbReference type="PATRIC" id="fig|1423759.3.peg.1815"/>
<gene>
    <name evidence="1" type="ORF">FC92_GL001737</name>
</gene>
<dbReference type="AlphaFoldDB" id="A0A0R1MA61"/>
<dbReference type="EMBL" id="AZDX01000052">
    <property type="protein sequence ID" value="KRL04934.1"/>
    <property type="molecule type" value="Genomic_DNA"/>
</dbReference>
<evidence type="ECO:0008006" key="3">
    <source>
        <dbReference type="Google" id="ProtNLM"/>
    </source>
</evidence>
<dbReference type="OrthoDB" id="9795206at2"/>
<dbReference type="GeneID" id="98310957"/>
<proteinExistence type="predicted"/>
<reference evidence="1 2" key="1">
    <citation type="journal article" date="2015" name="Genome Announc.">
        <title>Expanding the biotechnology potential of lactobacilli through comparative genomics of 213 strains and associated genera.</title>
        <authorList>
            <person name="Sun Z."/>
            <person name="Harris H.M."/>
            <person name="McCann A."/>
            <person name="Guo C."/>
            <person name="Argimon S."/>
            <person name="Zhang W."/>
            <person name="Yang X."/>
            <person name="Jeffery I.B."/>
            <person name="Cooney J.C."/>
            <person name="Kagawa T.F."/>
            <person name="Liu W."/>
            <person name="Song Y."/>
            <person name="Salvetti E."/>
            <person name="Wrobel A."/>
            <person name="Rasinkangas P."/>
            <person name="Parkhill J."/>
            <person name="Rea M.C."/>
            <person name="O'Sullivan O."/>
            <person name="Ritari J."/>
            <person name="Douillard F.P."/>
            <person name="Paul Ross R."/>
            <person name="Yang R."/>
            <person name="Briner A.E."/>
            <person name="Felis G.E."/>
            <person name="de Vos W.M."/>
            <person name="Barrangou R."/>
            <person name="Klaenhammer T.R."/>
            <person name="Caufield P.W."/>
            <person name="Cui Y."/>
            <person name="Zhang H."/>
            <person name="O'Toole P.W."/>
        </authorList>
    </citation>
    <scope>NUCLEOTIDE SEQUENCE [LARGE SCALE GENOMIC DNA]</scope>
    <source>
        <strain evidence="1 2">DSM 19519</strain>
    </source>
</reference>
<evidence type="ECO:0000313" key="1">
    <source>
        <dbReference type="EMBL" id="KRL04934.1"/>
    </source>
</evidence>
<accession>A0A0R1MA61</accession>
<name>A0A0R1MA61_9LACO</name>
<organism evidence="1 2">
    <name type="scientific">Liquorilactobacillus hordei DSM 19519</name>
    <dbReference type="NCBI Taxonomy" id="1423759"/>
    <lineage>
        <taxon>Bacteria</taxon>
        <taxon>Bacillati</taxon>
        <taxon>Bacillota</taxon>
        <taxon>Bacilli</taxon>
        <taxon>Lactobacillales</taxon>
        <taxon>Lactobacillaceae</taxon>
        <taxon>Liquorilactobacillus</taxon>
    </lineage>
</organism>
<sequence length="86" mass="10176">MNVQIHEIFLDDLASLWEVAYRNPNAEWTKWNGPYFKDVLPTRREFLEKVGPTDFVHNQFKNIIIVDKQIVGMVSAYYEDGELKRS</sequence>